<evidence type="ECO:0000259" key="10">
    <source>
        <dbReference type="PROSITE" id="PS50929"/>
    </source>
</evidence>
<dbReference type="Pfam" id="PF00005">
    <property type="entry name" value="ABC_tran"/>
    <property type="match status" value="1"/>
</dbReference>
<gene>
    <name evidence="11" type="ORF">ACFPOG_14370</name>
</gene>
<keyword evidence="6 8" id="KW-0472">Membrane</keyword>
<reference evidence="12" key="1">
    <citation type="journal article" date="2019" name="Int. J. Syst. Evol. Microbiol.">
        <title>The Global Catalogue of Microorganisms (GCM) 10K type strain sequencing project: providing services to taxonomists for standard genome sequencing and annotation.</title>
        <authorList>
            <consortium name="The Broad Institute Genomics Platform"/>
            <consortium name="The Broad Institute Genome Sequencing Center for Infectious Disease"/>
            <person name="Wu L."/>
            <person name="Ma J."/>
        </authorList>
    </citation>
    <scope>NUCLEOTIDE SEQUENCE [LARGE SCALE GENOMIC DNA]</scope>
    <source>
        <strain evidence="12">KACC 11904</strain>
    </source>
</reference>
<dbReference type="SMART" id="SM00382">
    <property type="entry name" value="AAA"/>
    <property type="match status" value="1"/>
</dbReference>
<keyword evidence="12" id="KW-1185">Reference proteome</keyword>
<dbReference type="InterPro" id="IPR039421">
    <property type="entry name" value="Type_1_exporter"/>
</dbReference>
<feature type="compositionally biased region" description="Low complexity" evidence="7">
    <location>
        <begin position="9"/>
        <end position="21"/>
    </location>
</feature>
<keyword evidence="3" id="KW-0547">Nucleotide-binding</keyword>
<dbReference type="GO" id="GO:0005524">
    <property type="term" value="F:ATP binding"/>
    <property type="evidence" value="ECO:0007669"/>
    <property type="project" value="UniProtKB-KW"/>
</dbReference>
<dbReference type="InterPro" id="IPR017871">
    <property type="entry name" value="ABC_transporter-like_CS"/>
</dbReference>
<protein>
    <submittedName>
        <fullName evidence="11">ABC transporter ATP-binding protein</fullName>
    </submittedName>
</protein>
<evidence type="ECO:0000259" key="9">
    <source>
        <dbReference type="PROSITE" id="PS50893"/>
    </source>
</evidence>
<evidence type="ECO:0000256" key="6">
    <source>
        <dbReference type="ARBA" id="ARBA00023136"/>
    </source>
</evidence>
<feature type="transmembrane region" description="Helical" evidence="8">
    <location>
        <begin position="199"/>
        <end position="217"/>
    </location>
</feature>
<dbReference type="SUPFAM" id="SSF90123">
    <property type="entry name" value="ABC transporter transmembrane region"/>
    <property type="match status" value="1"/>
</dbReference>
<dbReference type="PROSITE" id="PS50929">
    <property type="entry name" value="ABC_TM1F"/>
    <property type="match status" value="1"/>
</dbReference>
<dbReference type="PANTHER" id="PTHR43394:SF1">
    <property type="entry name" value="ATP-BINDING CASSETTE SUB-FAMILY B MEMBER 10, MITOCHONDRIAL"/>
    <property type="match status" value="1"/>
</dbReference>
<evidence type="ECO:0000256" key="4">
    <source>
        <dbReference type="ARBA" id="ARBA00022840"/>
    </source>
</evidence>
<dbReference type="InterPro" id="IPR003439">
    <property type="entry name" value="ABC_transporter-like_ATP-bd"/>
</dbReference>
<dbReference type="EMBL" id="JBHSMJ010000018">
    <property type="protein sequence ID" value="MFC5449451.1"/>
    <property type="molecule type" value="Genomic_DNA"/>
</dbReference>
<dbReference type="Proteomes" id="UP001596044">
    <property type="component" value="Unassembled WGS sequence"/>
</dbReference>
<dbReference type="InterPro" id="IPR036640">
    <property type="entry name" value="ABC1_TM_sf"/>
</dbReference>
<dbReference type="RefSeq" id="WP_270884525.1">
    <property type="nucleotide sequence ID" value="NZ_JAQFVF010000071.1"/>
</dbReference>
<evidence type="ECO:0000313" key="11">
    <source>
        <dbReference type="EMBL" id="MFC5449451.1"/>
    </source>
</evidence>
<keyword evidence="5 8" id="KW-1133">Transmembrane helix</keyword>
<dbReference type="PROSITE" id="PS00211">
    <property type="entry name" value="ABC_TRANSPORTER_1"/>
    <property type="match status" value="1"/>
</dbReference>
<dbReference type="InterPro" id="IPR011527">
    <property type="entry name" value="ABC1_TM_dom"/>
</dbReference>
<evidence type="ECO:0000256" key="1">
    <source>
        <dbReference type="ARBA" id="ARBA00004651"/>
    </source>
</evidence>
<feature type="domain" description="ABC transmembrane type-1" evidence="10">
    <location>
        <begin position="64"/>
        <end position="346"/>
    </location>
</feature>
<sequence length="628" mass="68711">MSAHANQTQSPGGAAGPPALSGPGGQGTPGAAGRFVGPKVKPRNTYATVRRLWSYLYRQRAGLLIVALLTVLGSVIGLVSPYLMGKAVDDYLIPHDYPGLVQLCLFMLGFYLLGSLIAWVQSFVMNGLSGRTLQTLRHDVFEKFQQLPLQVFDSRPHGELMSRATNDIENVSNSLNQTVIQLLTSLITIVGSLVMMLRLNLILTVVSLLCIPLMWMATSKITSLSRIAFKEQQQELGALNGFIEETVSGQKVVKAFRREAVTVQQFQDINGKLNRAGIKAQIVSGMVGPTMNFVNNLSFALISAVGGWMAFHDWTTIGVIVSLLNYSRQLNRPINELANQYNLIQSAIAGAERVFELLDMDTEYRKEQTTPAVRSVQGEVVFHDVSFGYSAESPILKQVSFTAKPGDQIALVGPTGAGKTTIVNLLTRFYDIHAGAITIDGVNITQIEKNRLRSKLGMVLQDAYVFSGSIRENIRYGRLEATDEEVEAAAKLANADSFIKRLPHGYDTILTAEGSNLSHGQRQLLTIARTILADPEILILDEATSSIDTRTEMHIQDAMKTLMKGRTSFIIAHRLSTIRDADLILVLSGGQIIEQGTHRQLLAAQGFYYNLYTSQFQKSASASAGETG</sequence>
<evidence type="ECO:0000256" key="8">
    <source>
        <dbReference type="SAM" id="Phobius"/>
    </source>
</evidence>
<keyword evidence="2 8" id="KW-0812">Transmembrane</keyword>
<dbReference type="Gene3D" id="3.40.50.300">
    <property type="entry name" value="P-loop containing nucleotide triphosphate hydrolases"/>
    <property type="match status" value="1"/>
</dbReference>
<dbReference type="PANTHER" id="PTHR43394">
    <property type="entry name" value="ATP-DEPENDENT PERMEASE MDL1, MITOCHONDRIAL"/>
    <property type="match status" value="1"/>
</dbReference>
<evidence type="ECO:0000256" key="3">
    <source>
        <dbReference type="ARBA" id="ARBA00022741"/>
    </source>
</evidence>
<comment type="caution">
    <text evidence="11">The sequence shown here is derived from an EMBL/GenBank/DDBJ whole genome shotgun (WGS) entry which is preliminary data.</text>
</comment>
<feature type="domain" description="ABC transporter" evidence="9">
    <location>
        <begin position="380"/>
        <end position="614"/>
    </location>
</feature>
<dbReference type="Gene3D" id="1.20.1560.10">
    <property type="entry name" value="ABC transporter type 1, transmembrane domain"/>
    <property type="match status" value="1"/>
</dbReference>
<evidence type="ECO:0000256" key="5">
    <source>
        <dbReference type="ARBA" id="ARBA00022989"/>
    </source>
</evidence>
<feature type="region of interest" description="Disordered" evidence="7">
    <location>
        <begin position="1"/>
        <end position="37"/>
    </location>
</feature>
<proteinExistence type="predicted"/>
<feature type="transmembrane region" description="Helical" evidence="8">
    <location>
        <begin position="100"/>
        <end position="120"/>
    </location>
</feature>
<evidence type="ECO:0000313" key="12">
    <source>
        <dbReference type="Proteomes" id="UP001596044"/>
    </source>
</evidence>
<dbReference type="CDD" id="cd18547">
    <property type="entry name" value="ABC_6TM_Tm288_like"/>
    <property type="match status" value="1"/>
</dbReference>
<feature type="transmembrane region" description="Helical" evidence="8">
    <location>
        <begin position="61"/>
        <end position="80"/>
    </location>
</feature>
<accession>A0ABW0K8X4</accession>
<dbReference type="CDD" id="cd03254">
    <property type="entry name" value="ABCC_Glucan_exporter_like"/>
    <property type="match status" value="1"/>
</dbReference>
<comment type="subcellular location">
    <subcellularLocation>
        <location evidence="1">Cell membrane</location>
        <topology evidence="1">Multi-pass membrane protein</topology>
    </subcellularLocation>
</comment>
<evidence type="ECO:0000256" key="2">
    <source>
        <dbReference type="ARBA" id="ARBA00022692"/>
    </source>
</evidence>
<dbReference type="SUPFAM" id="SSF52540">
    <property type="entry name" value="P-loop containing nucleoside triphosphate hydrolases"/>
    <property type="match status" value="1"/>
</dbReference>
<dbReference type="PROSITE" id="PS50893">
    <property type="entry name" value="ABC_TRANSPORTER_2"/>
    <property type="match status" value="1"/>
</dbReference>
<organism evidence="11 12">
    <name type="scientific">Paenibacillus aestuarii</name>
    <dbReference type="NCBI Taxonomy" id="516965"/>
    <lineage>
        <taxon>Bacteria</taxon>
        <taxon>Bacillati</taxon>
        <taxon>Bacillota</taxon>
        <taxon>Bacilli</taxon>
        <taxon>Bacillales</taxon>
        <taxon>Paenibacillaceae</taxon>
        <taxon>Paenibacillus</taxon>
    </lineage>
</organism>
<dbReference type="InterPro" id="IPR003593">
    <property type="entry name" value="AAA+_ATPase"/>
</dbReference>
<keyword evidence="4 11" id="KW-0067">ATP-binding</keyword>
<name>A0ABW0K8X4_9BACL</name>
<evidence type="ECO:0000256" key="7">
    <source>
        <dbReference type="SAM" id="MobiDB-lite"/>
    </source>
</evidence>
<dbReference type="Pfam" id="PF00664">
    <property type="entry name" value="ABC_membrane"/>
    <property type="match status" value="1"/>
</dbReference>
<dbReference type="InterPro" id="IPR027417">
    <property type="entry name" value="P-loop_NTPase"/>
</dbReference>